<proteinExistence type="predicted"/>
<dbReference type="Pfam" id="PF00756">
    <property type="entry name" value="Esterase"/>
    <property type="match status" value="1"/>
</dbReference>
<dbReference type="AlphaFoldDB" id="A0A163M0W3"/>
<dbReference type="EMBL" id="LWMH01000001">
    <property type="protein sequence ID" value="KZS48642.1"/>
    <property type="molecule type" value="Genomic_DNA"/>
</dbReference>
<dbReference type="InterPro" id="IPR000801">
    <property type="entry name" value="Esterase-like"/>
</dbReference>
<dbReference type="PANTHER" id="PTHR48098:SF6">
    <property type="entry name" value="FERRI-BACILLIBACTIN ESTERASE BESA"/>
    <property type="match status" value="1"/>
</dbReference>
<dbReference type="Gene3D" id="3.40.50.1820">
    <property type="entry name" value="alpha/beta hydrolase"/>
    <property type="match status" value="1"/>
</dbReference>
<dbReference type="InterPro" id="IPR050583">
    <property type="entry name" value="Mycobacterial_A85_antigen"/>
</dbReference>
<sequence>MSCARIITFQSFYSTVMNNVRDIHIYLPPSYDRDTQTRYPVLYVHDGQNVFHSGFNGQSWRLDHVCNRLISEGRMEEIIIVAIGNAGLLRNEEYAHGGPFAERLPYPCRGEAYERFLIRELKPFVDRSFRTKRESRDTGLMGSSRGGLVTYHLGFNRPDVFGKVAMLSPYFYQYHESSLSHEPIFNQYEEKGPLKLWIDTGGMEGMTVLADHVREMAARLLRLGYRYGEELAFGYFPEAVHNEEAWADRVHGPLLFLFGHLGEPDGVELTGSRVAGMEGKPTYVHPLLRYAGGLTIVDGEAELVLHPEDSAHIDEHGLIVPRSIGDCCVRYEKGRLGSALHPLTVLPHLREKANVAIRVRVPTDTPEDARIHAGIPLVKKGVGIYEAEAELPLNAGFSFHITEESGLMEADHEGKVSVQRHFVVNGDLKLQYEVIQWTRGQAF</sequence>
<dbReference type="InterPro" id="IPR029058">
    <property type="entry name" value="AB_hydrolase_fold"/>
</dbReference>
<dbReference type="PANTHER" id="PTHR48098">
    <property type="entry name" value="ENTEROCHELIN ESTERASE-RELATED"/>
    <property type="match status" value="1"/>
</dbReference>
<gene>
    <name evidence="1" type="ORF">AWU65_23260</name>
</gene>
<dbReference type="SUPFAM" id="SSF53474">
    <property type="entry name" value="alpha/beta-Hydrolases"/>
    <property type="match status" value="1"/>
</dbReference>
<dbReference type="STRING" id="59843.A3958_22530"/>
<protein>
    <recommendedName>
        <fullName evidence="3">Esterase</fullName>
    </recommendedName>
</protein>
<accession>A0A163M0W3</accession>
<dbReference type="RefSeq" id="WP_063479466.1">
    <property type="nucleotide sequence ID" value="NZ_CP147845.1"/>
</dbReference>
<evidence type="ECO:0000313" key="1">
    <source>
        <dbReference type="EMBL" id="KZS48642.1"/>
    </source>
</evidence>
<keyword evidence="2" id="KW-1185">Reference proteome</keyword>
<comment type="caution">
    <text evidence="1">The sequence shown here is derived from an EMBL/GenBank/DDBJ whole genome shotgun (WGS) entry which is preliminary data.</text>
</comment>
<evidence type="ECO:0000313" key="2">
    <source>
        <dbReference type="Proteomes" id="UP000076796"/>
    </source>
</evidence>
<reference evidence="1" key="1">
    <citation type="journal article" date="2016" name="Genome Announc.">
        <title>Draft genomes of two strains of Paenibacillus glucanolyticus with capability to degrade lignocellulose.</title>
        <authorList>
            <person name="Mathews S.L."/>
            <person name="Pawlak J."/>
            <person name="Grunden A.M."/>
        </authorList>
    </citation>
    <scope>NUCLEOTIDE SEQUENCE [LARGE SCALE GENOMIC DNA]</scope>
    <source>
        <strain evidence="1">SLM1</strain>
    </source>
</reference>
<organism evidence="1 2">
    <name type="scientific">Paenibacillus glucanolyticus</name>
    <dbReference type="NCBI Taxonomy" id="59843"/>
    <lineage>
        <taxon>Bacteria</taxon>
        <taxon>Bacillati</taxon>
        <taxon>Bacillota</taxon>
        <taxon>Bacilli</taxon>
        <taxon>Bacillales</taxon>
        <taxon>Paenibacillaceae</taxon>
        <taxon>Paenibacillus</taxon>
    </lineage>
</organism>
<name>A0A163M0W3_9BACL</name>
<dbReference type="Proteomes" id="UP000076796">
    <property type="component" value="Unassembled WGS sequence"/>
</dbReference>
<evidence type="ECO:0008006" key="3">
    <source>
        <dbReference type="Google" id="ProtNLM"/>
    </source>
</evidence>
<dbReference type="OrthoDB" id="9784036at2"/>
<dbReference type="GeneID" id="97555791"/>